<keyword evidence="2 8" id="KW-0645">Protease</keyword>
<dbReference type="InterPro" id="IPR003738">
    <property type="entry name" value="SRAP"/>
</dbReference>
<dbReference type="GO" id="GO:0008233">
    <property type="term" value="F:peptidase activity"/>
    <property type="evidence" value="ECO:0007669"/>
    <property type="project" value="UniProtKB-KW"/>
</dbReference>
<reference evidence="9 10" key="1">
    <citation type="submission" date="2018-08" db="EMBL/GenBank/DDBJ databases">
        <title>The reduced genetic potential of extracellular carbohydrate catabolism in Euzebyella marina RN62, a Flavobacteriia bacterium isolated from the hadal water.</title>
        <authorList>
            <person name="Xue C."/>
        </authorList>
    </citation>
    <scope>NUCLEOTIDE SEQUENCE [LARGE SCALE GENOMIC DNA]</scope>
    <source>
        <strain evidence="9 10">RN62</strain>
    </source>
</reference>
<keyword evidence="4 8" id="KW-0378">Hydrolase</keyword>
<name>A0A3G2L5R9_9FLAO</name>
<evidence type="ECO:0000256" key="5">
    <source>
        <dbReference type="ARBA" id="ARBA00023124"/>
    </source>
</evidence>
<keyword evidence="5" id="KW-0190">Covalent protein-DNA linkage</keyword>
<dbReference type="GO" id="GO:0003697">
    <property type="term" value="F:single-stranded DNA binding"/>
    <property type="evidence" value="ECO:0007669"/>
    <property type="project" value="InterPro"/>
</dbReference>
<organism evidence="9 10">
    <name type="scientific">Euzebyella marina</name>
    <dbReference type="NCBI Taxonomy" id="1761453"/>
    <lineage>
        <taxon>Bacteria</taxon>
        <taxon>Pseudomonadati</taxon>
        <taxon>Bacteroidota</taxon>
        <taxon>Flavobacteriia</taxon>
        <taxon>Flavobacteriales</taxon>
        <taxon>Flavobacteriaceae</taxon>
        <taxon>Euzebyella</taxon>
    </lineage>
</organism>
<dbReference type="GO" id="GO:0006508">
    <property type="term" value="P:proteolysis"/>
    <property type="evidence" value="ECO:0007669"/>
    <property type="project" value="UniProtKB-KW"/>
</dbReference>
<dbReference type="KEGG" id="emar:D1013_09530"/>
<dbReference type="PANTHER" id="PTHR13604">
    <property type="entry name" value="DC12-RELATED"/>
    <property type="match status" value="1"/>
</dbReference>
<dbReference type="AlphaFoldDB" id="A0A3G2L5R9"/>
<dbReference type="Gene3D" id="3.90.1680.10">
    <property type="entry name" value="SOS response associated peptidase-like"/>
    <property type="match status" value="1"/>
</dbReference>
<evidence type="ECO:0000313" key="9">
    <source>
        <dbReference type="EMBL" id="AYN67588.1"/>
    </source>
</evidence>
<evidence type="ECO:0000256" key="4">
    <source>
        <dbReference type="ARBA" id="ARBA00022801"/>
    </source>
</evidence>
<sequence length="243" mass="28034">MSLQISLIARRNKIAKRFKANFLEEYNPSYRLNGLKNDKLQIITVENTEQIVPAIWGLVPEDEFADRTRFFEKYGSIDEYLKINKTLQSMGEYMMYCDSYSTAAKSRRCLIIADGFYEEHQSMKSSIPVYCYIPNKNGAGKLFAIAGIYSRIGENQYTCSMVTVGANYFFSIVVNLAKRMPLVLDKRLEKGWLDESLNKIEILDYINEGFTDQEFRVYPVAKGSFDNETAIMPTIYDGFDDFI</sequence>
<protein>
    <recommendedName>
        <fullName evidence="8">Abasic site processing protein</fullName>
        <ecNumber evidence="8">3.4.-.-</ecNumber>
    </recommendedName>
</protein>
<comment type="similarity">
    <text evidence="1 8">Belongs to the SOS response-associated peptidase family.</text>
</comment>
<dbReference type="RefSeq" id="WP_121848604.1">
    <property type="nucleotide sequence ID" value="NZ_CP032050.1"/>
</dbReference>
<dbReference type="GO" id="GO:0106300">
    <property type="term" value="P:protein-DNA covalent cross-linking repair"/>
    <property type="evidence" value="ECO:0007669"/>
    <property type="project" value="InterPro"/>
</dbReference>
<dbReference type="EC" id="3.4.-.-" evidence="8"/>
<evidence type="ECO:0000313" key="10">
    <source>
        <dbReference type="Proteomes" id="UP000276309"/>
    </source>
</evidence>
<dbReference type="Proteomes" id="UP000276309">
    <property type="component" value="Chromosome"/>
</dbReference>
<evidence type="ECO:0000256" key="2">
    <source>
        <dbReference type="ARBA" id="ARBA00022670"/>
    </source>
</evidence>
<dbReference type="EMBL" id="CP032050">
    <property type="protein sequence ID" value="AYN67588.1"/>
    <property type="molecule type" value="Genomic_DNA"/>
</dbReference>
<dbReference type="Pfam" id="PF02586">
    <property type="entry name" value="SRAP"/>
    <property type="match status" value="1"/>
</dbReference>
<keyword evidence="10" id="KW-1185">Reference proteome</keyword>
<keyword evidence="3" id="KW-0227">DNA damage</keyword>
<evidence type="ECO:0000256" key="7">
    <source>
        <dbReference type="ARBA" id="ARBA00023239"/>
    </source>
</evidence>
<dbReference type="SUPFAM" id="SSF143081">
    <property type="entry name" value="BB1717-like"/>
    <property type="match status" value="1"/>
</dbReference>
<gene>
    <name evidence="9" type="ORF">D1013_09530</name>
</gene>
<accession>A0A3G2L5R9</accession>
<dbReference type="GO" id="GO:0016829">
    <property type="term" value="F:lyase activity"/>
    <property type="evidence" value="ECO:0007669"/>
    <property type="project" value="UniProtKB-KW"/>
</dbReference>
<keyword evidence="6" id="KW-0238">DNA-binding</keyword>
<evidence type="ECO:0000256" key="8">
    <source>
        <dbReference type="RuleBase" id="RU364100"/>
    </source>
</evidence>
<proteinExistence type="inferred from homology"/>
<evidence type="ECO:0000256" key="1">
    <source>
        <dbReference type="ARBA" id="ARBA00008136"/>
    </source>
</evidence>
<dbReference type="PANTHER" id="PTHR13604:SF0">
    <property type="entry name" value="ABASIC SITE PROCESSING PROTEIN HMCES"/>
    <property type="match status" value="1"/>
</dbReference>
<keyword evidence="7" id="KW-0456">Lyase</keyword>
<evidence type="ECO:0000256" key="6">
    <source>
        <dbReference type="ARBA" id="ARBA00023125"/>
    </source>
</evidence>
<evidence type="ECO:0000256" key="3">
    <source>
        <dbReference type="ARBA" id="ARBA00022763"/>
    </source>
</evidence>
<dbReference type="OrthoDB" id="9782620at2"/>
<dbReference type="InterPro" id="IPR036590">
    <property type="entry name" value="SRAP-like"/>
</dbReference>